<keyword evidence="1" id="KW-0812">Transmembrane</keyword>
<proteinExistence type="evidence at transcript level"/>
<organism evidence="3">
    <name type="scientific">Medicago truncatula</name>
    <name type="common">Barrel medic</name>
    <name type="synonym">Medicago tribuloides</name>
    <dbReference type="NCBI Taxonomy" id="3880"/>
    <lineage>
        <taxon>Eukaryota</taxon>
        <taxon>Viridiplantae</taxon>
        <taxon>Streptophyta</taxon>
        <taxon>Embryophyta</taxon>
        <taxon>Tracheophyta</taxon>
        <taxon>Spermatophyta</taxon>
        <taxon>Magnoliopsida</taxon>
        <taxon>eudicotyledons</taxon>
        <taxon>Gunneridae</taxon>
        <taxon>Pentapetalae</taxon>
        <taxon>rosids</taxon>
        <taxon>fabids</taxon>
        <taxon>Fabales</taxon>
        <taxon>Fabaceae</taxon>
        <taxon>Papilionoideae</taxon>
        <taxon>50 kb inversion clade</taxon>
        <taxon>NPAAA clade</taxon>
        <taxon>Hologalegina</taxon>
        <taxon>IRL clade</taxon>
        <taxon>Trifolieae</taxon>
        <taxon>Medicago</taxon>
    </lineage>
</organism>
<dbReference type="Pfam" id="PF13962">
    <property type="entry name" value="PGG"/>
    <property type="match status" value="1"/>
</dbReference>
<protein>
    <submittedName>
        <fullName evidence="4">Putative PGG domain-containing protein</fullName>
    </submittedName>
</protein>
<keyword evidence="1" id="KW-0472">Membrane</keyword>
<gene>
    <name evidence="4" type="ORF">MtrunA17_Chr8g0343201</name>
</gene>
<reference evidence="3" key="1">
    <citation type="submission" date="2012-05" db="EMBL/GenBank/DDBJ databases">
        <authorList>
            <person name="Krishnakumar V."/>
            <person name="Cheung F."/>
            <person name="Xiao Y."/>
            <person name="Chan A."/>
            <person name="Moskal W.A."/>
            <person name="Town C.D."/>
        </authorList>
    </citation>
    <scope>NUCLEOTIDE SEQUENCE</scope>
</reference>
<name>I3SPC3_MEDTR</name>
<dbReference type="EMBL" id="BT142321">
    <property type="protein sequence ID" value="AFK42115.1"/>
    <property type="molecule type" value="mRNA"/>
</dbReference>
<dbReference type="EMBL" id="PSQE01000008">
    <property type="protein sequence ID" value="RHN39382.1"/>
    <property type="molecule type" value="Genomic_DNA"/>
</dbReference>
<evidence type="ECO:0000313" key="4">
    <source>
        <dbReference type="EMBL" id="RHN39382.1"/>
    </source>
</evidence>
<evidence type="ECO:0000256" key="1">
    <source>
        <dbReference type="SAM" id="Phobius"/>
    </source>
</evidence>
<sequence length="89" mass="9578">MSIIPQQNPSKDNKWLDDMKGSISLTASLIATLTFSLATNPPGGVVQASLDDSNYCSTILNTRMEWSLQTPFGILLGLGSVKLLFLGFS</sequence>
<dbReference type="InterPro" id="IPR026961">
    <property type="entry name" value="PGG_dom"/>
</dbReference>
<feature type="transmembrane region" description="Helical" evidence="1">
    <location>
        <begin position="70"/>
        <end position="88"/>
    </location>
</feature>
<accession>I3SPC3</accession>
<keyword evidence="1" id="KW-1133">Transmembrane helix</keyword>
<reference evidence="4" key="2">
    <citation type="journal article" date="2018" name="Nat. Plants">
        <title>Whole-genome landscape of Medicago truncatula symbiotic genes.</title>
        <authorList>
            <person name="Pecrix Y."/>
            <person name="Gamas P."/>
            <person name="Carrere S."/>
        </authorList>
    </citation>
    <scope>NUCLEOTIDE SEQUENCE</scope>
    <source>
        <tissue evidence="4">Leaves</tissue>
    </source>
</reference>
<dbReference type="Gramene" id="rna45400">
    <property type="protein sequence ID" value="RHN39382.1"/>
    <property type="gene ID" value="gene45400"/>
</dbReference>
<feature type="transmembrane region" description="Helical" evidence="1">
    <location>
        <begin position="21"/>
        <end position="39"/>
    </location>
</feature>
<dbReference type="AlphaFoldDB" id="I3SPC3"/>
<dbReference type="Proteomes" id="UP000265566">
    <property type="component" value="Chromosome 8"/>
</dbReference>
<evidence type="ECO:0000259" key="2">
    <source>
        <dbReference type="Pfam" id="PF13962"/>
    </source>
</evidence>
<feature type="domain" description="PGG" evidence="2">
    <location>
        <begin position="14"/>
        <end position="58"/>
    </location>
</feature>
<evidence type="ECO:0000313" key="3">
    <source>
        <dbReference type="EMBL" id="AFK42115.1"/>
    </source>
</evidence>